<feature type="domain" description="HMA" evidence="1">
    <location>
        <begin position="179"/>
        <end position="246"/>
    </location>
</feature>
<dbReference type="GO" id="GO:0046872">
    <property type="term" value="F:metal ion binding"/>
    <property type="evidence" value="ECO:0007669"/>
    <property type="project" value="InterPro"/>
</dbReference>
<reference evidence="2" key="1">
    <citation type="journal article" date="2021" name="bioRxiv">
        <title>Whole Genome Assembly and Annotation of Northern Wild Rice, Zizania palustris L., Supports a Whole Genome Duplication in the Zizania Genus.</title>
        <authorList>
            <person name="Haas M."/>
            <person name="Kono T."/>
            <person name="Macchietto M."/>
            <person name="Millas R."/>
            <person name="McGilp L."/>
            <person name="Shao M."/>
            <person name="Duquette J."/>
            <person name="Hirsch C.N."/>
            <person name="Kimball J."/>
        </authorList>
    </citation>
    <scope>NUCLEOTIDE SEQUENCE</scope>
    <source>
        <tissue evidence="2">Fresh leaf tissue</tissue>
    </source>
</reference>
<organism evidence="2 3">
    <name type="scientific">Zizania palustris</name>
    <name type="common">Northern wild rice</name>
    <dbReference type="NCBI Taxonomy" id="103762"/>
    <lineage>
        <taxon>Eukaryota</taxon>
        <taxon>Viridiplantae</taxon>
        <taxon>Streptophyta</taxon>
        <taxon>Embryophyta</taxon>
        <taxon>Tracheophyta</taxon>
        <taxon>Spermatophyta</taxon>
        <taxon>Magnoliopsida</taxon>
        <taxon>Liliopsida</taxon>
        <taxon>Poales</taxon>
        <taxon>Poaceae</taxon>
        <taxon>BOP clade</taxon>
        <taxon>Oryzoideae</taxon>
        <taxon>Oryzeae</taxon>
        <taxon>Zizaniinae</taxon>
        <taxon>Zizania</taxon>
    </lineage>
</organism>
<dbReference type="AlphaFoldDB" id="A0A8J5S5G2"/>
<dbReference type="Pfam" id="PF00403">
    <property type="entry name" value="HMA"/>
    <property type="match status" value="1"/>
</dbReference>
<dbReference type="InterPro" id="IPR006121">
    <property type="entry name" value="HMA_dom"/>
</dbReference>
<dbReference type="Proteomes" id="UP000729402">
    <property type="component" value="Unassembled WGS sequence"/>
</dbReference>
<accession>A0A8J5S5G2</accession>
<evidence type="ECO:0000259" key="1">
    <source>
        <dbReference type="PROSITE" id="PS50846"/>
    </source>
</evidence>
<dbReference type="CDD" id="cd00371">
    <property type="entry name" value="HMA"/>
    <property type="match status" value="1"/>
</dbReference>
<dbReference type="OrthoDB" id="689350at2759"/>
<comment type="caution">
    <text evidence="2">The sequence shown here is derived from an EMBL/GenBank/DDBJ whole genome shotgun (WGS) entry which is preliminary data.</text>
</comment>
<evidence type="ECO:0000313" key="3">
    <source>
        <dbReference type="Proteomes" id="UP000729402"/>
    </source>
</evidence>
<reference evidence="2" key="2">
    <citation type="submission" date="2021-02" db="EMBL/GenBank/DDBJ databases">
        <authorList>
            <person name="Kimball J.A."/>
            <person name="Haas M.W."/>
            <person name="Macchietto M."/>
            <person name="Kono T."/>
            <person name="Duquette J."/>
            <person name="Shao M."/>
        </authorList>
    </citation>
    <scope>NUCLEOTIDE SEQUENCE</scope>
    <source>
        <tissue evidence="2">Fresh leaf tissue</tissue>
    </source>
</reference>
<dbReference type="PANTHER" id="PTHR46119">
    <property type="entry name" value="OS08G0405700 PROTEIN"/>
    <property type="match status" value="1"/>
</dbReference>
<name>A0A8J5S5G2_ZIZPA</name>
<dbReference type="PROSITE" id="PS50846">
    <property type="entry name" value="HMA_2"/>
    <property type="match status" value="1"/>
</dbReference>
<dbReference type="EMBL" id="JAAALK010000288">
    <property type="protein sequence ID" value="KAG8055615.1"/>
    <property type="molecule type" value="Genomic_DNA"/>
</dbReference>
<evidence type="ECO:0000313" key="2">
    <source>
        <dbReference type="EMBL" id="KAG8055615.1"/>
    </source>
</evidence>
<protein>
    <recommendedName>
        <fullName evidence="1">HMA domain-containing protein</fullName>
    </recommendedName>
</protein>
<dbReference type="PANTHER" id="PTHR46119:SF11">
    <property type="entry name" value="HEAVY METAL TRANSPORT_DETOXIFICATION SUPERFAMILY PROTEIN"/>
    <property type="match status" value="1"/>
</dbReference>
<sequence length="253" mass="27547">MKLAMTTPYGGHVRGVTRARGLTLGDKGFIGPPALFPVMQFSGQHPSEAGAPSIGMTLPGFVAQQQFGGSSEMSQMTWSSNYPGSKQDSQLFCRASLCHSTALVFSVLALPAEREMGRKLGLDRVLDCFSLSLCTNACDCMHSGEDEEDAIEREALLKELVKIKDFVDGAKTLAFHLEPKTVELRVSMHCYGCAKKVQKHISKMDGVTSFEVDLESKKVVVMGDITPYEVLESVSKVMKFAELWVAPDSKVAS</sequence>
<dbReference type="InterPro" id="IPR044526">
    <property type="entry name" value="NAKR1-3"/>
</dbReference>
<keyword evidence="3" id="KW-1185">Reference proteome</keyword>
<proteinExistence type="predicted"/>
<gene>
    <name evidence="2" type="ORF">GUJ93_ZPchr0001g32722</name>
</gene>